<name>A0ABQ9IN26_9NEOP</name>
<dbReference type="PANTHER" id="PTHR20946">
    <property type="entry name" value="SANT AND BTB DOMAIN REGULATOR OF CLASS SWITCH RECOMBINATION"/>
    <property type="match status" value="1"/>
</dbReference>
<reference evidence="2 3" key="1">
    <citation type="submission" date="2023-02" db="EMBL/GenBank/DDBJ databases">
        <title>LHISI_Scaffold_Assembly.</title>
        <authorList>
            <person name="Stuart O.P."/>
            <person name="Cleave R."/>
            <person name="Magrath M.J.L."/>
            <person name="Mikheyev A.S."/>
        </authorList>
    </citation>
    <scope>NUCLEOTIDE SEQUENCE [LARGE SCALE GENOMIC DNA]</scope>
    <source>
        <strain evidence="2">Daus_M_001</strain>
        <tissue evidence="2">Leg muscle</tissue>
    </source>
</reference>
<dbReference type="PANTHER" id="PTHR20946:SF0">
    <property type="entry name" value="SANT AND BTB DOMAIN REGULATOR OF CLASS SWITCH RECOMBINATION"/>
    <property type="match status" value="1"/>
</dbReference>
<evidence type="ECO:0000313" key="3">
    <source>
        <dbReference type="Proteomes" id="UP001159363"/>
    </source>
</evidence>
<accession>A0ABQ9IN26</accession>
<dbReference type="InterPro" id="IPR021777">
    <property type="entry name" value="SANBR_BTB"/>
</dbReference>
<dbReference type="Pfam" id="PF11822">
    <property type="entry name" value="BTB_SANBR"/>
    <property type="match status" value="1"/>
</dbReference>
<dbReference type="InterPro" id="IPR011333">
    <property type="entry name" value="SKP1/BTB/POZ_sf"/>
</dbReference>
<keyword evidence="3" id="KW-1185">Reference proteome</keyword>
<comment type="caution">
    <text evidence="2">The sequence shown here is derived from an EMBL/GenBank/DDBJ whole genome shotgun (WGS) entry which is preliminary data.</text>
</comment>
<feature type="domain" description="SANT and BTB" evidence="1">
    <location>
        <begin position="83"/>
        <end position="179"/>
    </location>
</feature>
<organism evidence="2 3">
    <name type="scientific">Dryococelus australis</name>
    <dbReference type="NCBI Taxonomy" id="614101"/>
    <lineage>
        <taxon>Eukaryota</taxon>
        <taxon>Metazoa</taxon>
        <taxon>Ecdysozoa</taxon>
        <taxon>Arthropoda</taxon>
        <taxon>Hexapoda</taxon>
        <taxon>Insecta</taxon>
        <taxon>Pterygota</taxon>
        <taxon>Neoptera</taxon>
        <taxon>Polyneoptera</taxon>
        <taxon>Phasmatodea</taxon>
        <taxon>Verophasmatodea</taxon>
        <taxon>Anareolatae</taxon>
        <taxon>Phasmatidae</taxon>
        <taxon>Eurycanthinae</taxon>
        <taxon>Dryococelus</taxon>
    </lineage>
</organism>
<evidence type="ECO:0000313" key="2">
    <source>
        <dbReference type="EMBL" id="KAJ8897892.1"/>
    </source>
</evidence>
<dbReference type="EMBL" id="JARBHB010000001">
    <property type="protein sequence ID" value="KAJ8897892.1"/>
    <property type="molecule type" value="Genomic_DNA"/>
</dbReference>
<sequence length="471" mass="55243">MSHFRVLRFHMVKIGGHPGHAALAQCPSTFHLRRMNETVDLDVFTFHAIVWLDSPQSCPYRSSIALYLCHLLVNWFYTGLQLVIHVSDEVKNLKREYKCSQKLLVSKMGYFAEVTTGQKLEDMDISVHCDMDTFDWLIRWIKKETVPSNEWPLLDAGNVLPILVSAAFLQMDPLLNTCLLYCHDRMNEVIETSDTIGGLNDNNIVRLCDMFSNSEVEQLEDRRDKIKSRLYTKLIVSLVDSEVAPQRGHYSSLRNVFRCAKCDKLVLSERCLRLENLCYRVPCRPENMWLGRCGDILSFHDRDIKWNLKDHIVSLFETLKSWREVYWRLWGECHFLYCGVCRSLFPVCQMQWCLYHKEAPQFFTMEHQRTVTFPIGRYPCCGMKAFRFDPLENSPGCQFREHDPVRNTQDSMEIFKIFRKYEKLISVSCSVQIVDRQKLSLQFRLKGMSVMKNLLFCYLQACLKLIVCILN</sequence>
<evidence type="ECO:0000259" key="1">
    <source>
        <dbReference type="Pfam" id="PF11822"/>
    </source>
</evidence>
<dbReference type="InterPro" id="IPR045902">
    <property type="entry name" value="SANBR-like"/>
</dbReference>
<dbReference type="Gene3D" id="3.30.710.10">
    <property type="entry name" value="Potassium Channel Kv1.1, Chain A"/>
    <property type="match status" value="1"/>
</dbReference>
<gene>
    <name evidence="2" type="ORF">PR048_003249</name>
</gene>
<dbReference type="Proteomes" id="UP001159363">
    <property type="component" value="Chromosome 1"/>
</dbReference>
<protein>
    <recommendedName>
        <fullName evidence="1">SANT and BTB domain-containing protein</fullName>
    </recommendedName>
</protein>
<proteinExistence type="predicted"/>